<comment type="similarity">
    <text evidence="1 2">Belongs to the UPF0509 family.</text>
</comment>
<evidence type="ECO:0000313" key="4">
    <source>
        <dbReference type="Proteomes" id="UP000595858"/>
    </source>
</evidence>
<name>A0AAU9CBW7_9ENTR</name>
<organism evidence="3 4">
    <name type="scientific">Enterobacter roggenkampii</name>
    <dbReference type="NCBI Taxonomy" id="1812935"/>
    <lineage>
        <taxon>Bacteria</taxon>
        <taxon>Pseudomonadati</taxon>
        <taxon>Pseudomonadota</taxon>
        <taxon>Gammaproteobacteria</taxon>
        <taxon>Enterobacterales</taxon>
        <taxon>Enterobacteriaceae</taxon>
        <taxon>Enterobacter</taxon>
        <taxon>Enterobacter cloacae complex</taxon>
    </lineage>
</organism>
<dbReference type="HAMAP" id="MF_01641">
    <property type="entry name" value="UPF0509"/>
    <property type="match status" value="1"/>
</dbReference>
<evidence type="ECO:0000313" key="3">
    <source>
        <dbReference type="EMBL" id="BCL43128.1"/>
    </source>
</evidence>
<gene>
    <name evidence="3" type="ORF">OIPHN260_26300</name>
</gene>
<dbReference type="InterPro" id="IPR020887">
    <property type="entry name" value="UPF0509"/>
</dbReference>
<evidence type="ECO:0000256" key="1">
    <source>
        <dbReference type="ARBA" id="ARBA00008701"/>
    </source>
</evidence>
<dbReference type="EMBL" id="AP023447">
    <property type="protein sequence ID" value="BCL43128.1"/>
    <property type="molecule type" value="Genomic_DNA"/>
</dbReference>
<dbReference type="NCBIfam" id="NF010179">
    <property type="entry name" value="PRK13658.1"/>
    <property type="match status" value="1"/>
</dbReference>
<sequence length="101" mass="11335">MRGNNFITSVYVIWLLHFFPSLLKPISASLKILTFRAWGEIMSTIDAQAVAQRIDTVLDILVAGDYHSAIRNLEILKSELLAQNGADDAPENRQPKAPWEV</sequence>
<dbReference type="Pfam" id="PF23675">
    <property type="entry name" value="YciZ"/>
    <property type="match status" value="1"/>
</dbReference>
<evidence type="ECO:0000256" key="2">
    <source>
        <dbReference type="HAMAP-Rule" id="MF_01641"/>
    </source>
</evidence>
<proteinExistence type="inferred from homology"/>
<dbReference type="Proteomes" id="UP000595858">
    <property type="component" value="Chromosome"/>
</dbReference>
<protein>
    <recommendedName>
        <fullName evidence="2">UPF0509 protein OIPHN260_26300</fullName>
    </recommendedName>
</protein>
<accession>A0AAU9CBW7</accession>
<dbReference type="AlphaFoldDB" id="A0AAU9CBW7"/>
<reference evidence="3" key="1">
    <citation type="journal article" date="2020" name="J Glob Antimicrob Resist">
        <title>Genomic characterization of clinical Enterobacter roggenkampii co-harboring blaIMP-1- and blaGES-5-encoding IncP6 and mcr-9-encoding IncHI2 plasmids isolated in Japan.</title>
        <authorList>
            <person name="Umeda K."/>
            <person name="Nakamura H."/>
            <person name="Fukuda A."/>
            <person name="Matsumoto Y."/>
            <person name="Motooka D."/>
            <person name="Nakamura S."/>
            <person name="Yasui Y."/>
            <person name="Yoshida H."/>
            <person name="Kawahara R."/>
        </authorList>
    </citation>
    <scope>NUCLEOTIDE SEQUENCE</scope>
    <source>
        <strain evidence="3">OIPH-N260</strain>
    </source>
</reference>